<evidence type="ECO:0000313" key="2">
    <source>
        <dbReference type="EMBL" id="EGL56049.1"/>
    </source>
</evidence>
<keyword evidence="2" id="KW-0808">Transferase</keyword>
<dbReference type="Proteomes" id="UP000003544">
    <property type="component" value="Unassembled WGS sequence"/>
</dbReference>
<accession>F5SUY9</accession>
<gene>
    <name evidence="2" type="ORF">MAMP_03043</name>
</gene>
<name>F5SUY9_9GAMM</name>
<evidence type="ECO:0000259" key="1">
    <source>
        <dbReference type="Pfam" id="PF00535"/>
    </source>
</evidence>
<dbReference type="STRING" id="1026882.MAMP_03043"/>
<organism evidence="2 3">
    <name type="scientific">Methylophaga aminisulfidivorans MP</name>
    <dbReference type="NCBI Taxonomy" id="1026882"/>
    <lineage>
        <taxon>Bacteria</taxon>
        <taxon>Pseudomonadati</taxon>
        <taxon>Pseudomonadota</taxon>
        <taxon>Gammaproteobacteria</taxon>
        <taxon>Thiotrichales</taxon>
        <taxon>Piscirickettsiaceae</taxon>
        <taxon>Methylophaga</taxon>
    </lineage>
</organism>
<keyword evidence="3" id="KW-1185">Reference proteome</keyword>
<evidence type="ECO:0000313" key="3">
    <source>
        <dbReference type="Proteomes" id="UP000003544"/>
    </source>
</evidence>
<dbReference type="SUPFAM" id="SSF53448">
    <property type="entry name" value="Nucleotide-diphospho-sugar transferases"/>
    <property type="match status" value="1"/>
</dbReference>
<dbReference type="GO" id="GO:0016740">
    <property type="term" value="F:transferase activity"/>
    <property type="evidence" value="ECO:0007669"/>
    <property type="project" value="UniProtKB-KW"/>
</dbReference>
<reference evidence="2 3" key="1">
    <citation type="journal article" date="2011" name="J. Bacteriol.">
        <title>Draft genome sequence of Methylophaga aminisulfidivorans MP T.</title>
        <authorList>
            <person name="Han G.H."/>
            <person name="Kim W."/>
            <person name="Chun J."/>
            <person name="Kim S.W."/>
        </authorList>
    </citation>
    <scope>NUCLEOTIDE SEQUENCE [LARGE SCALE GENOMIC DNA]</scope>
    <source>
        <strain evidence="3">MP(T)</strain>
    </source>
</reference>
<sequence>MYNRPWHTQQTIEALQKNSLATDSELFIYSDAPKNDGAIPLVKAVREYIKSIKGFKNVSIIERRTNYGLASSIIDGVTRITNEFGKVIVLEDDLVTSPHFLNYMNDGLSLYENDENVASIHGYIYPIDKLPETFFIKGADCWGWATWKRAWNIFEPDGKVLLEKLTSSGLQNEADFNGSYQYTKMLEDQIEGKNNSWAIRWYMSTFLENMLTLYPGKSYVQNIGNDGSGTHCSHSDFFSQEIGHHYKKLTRIKLHENTIAKQKMQCFFKSTSLNLLRRLLKKLKRVLN</sequence>
<dbReference type="InterPro" id="IPR029044">
    <property type="entry name" value="Nucleotide-diphossugar_trans"/>
</dbReference>
<feature type="domain" description="Glycosyltransferase 2-like" evidence="1">
    <location>
        <begin position="2"/>
        <end position="122"/>
    </location>
</feature>
<proteinExistence type="predicted"/>
<dbReference type="Gene3D" id="3.90.550.10">
    <property type="entry name" value="Spore Coat Polysaccharide Biosynthesis Protein SpsA, Chain A"/>
    <property type="match status" value="1"/>
</dbReference>
<comment type="caution">
    <text evidence="2">The sequence shown here is derived from an EMBL/GenBank/DDBJ whole genome shotgun (WGS) entry which is preliminary data.</text>
</comment>
<dbReference type="Pfam" id="PF00535">
    <property type="entry name" value="Glycos_transf_2"/>
    <property type="match status" value="1"/>
</dbReference>
<protein>
    <submittedName>
        <fullName evidence="2">Sugar transferase</fullName>
    </submittedName>
</protein>
<dbReference type="AlphaFoldDB" id="F5SUY9"/>
<dbReference type="EMBL" id="AFIG01000001">
    <property type="protein sequence ID" value="EGL56049.1"/>
    <property type="molecule type" value="Genomic_DNA"/>
</dbReference>
<dbReference type="InterPro" id="IPR001173">
    <property type="entry name" value="Glyco_trans_2-like"/>
</dbReference>
<dbReference type="eggNOG" id="COG1216">
    <property type="taxonomic scope" value="Bacteria"/>
</dbReference>